<protein>
    <submittedName>
        <fullName evidence="1">Uncharacterized protein</fullName>
    </submittedName>
</protein>
<proteinExistence type="predicted"/>
<sequence length="175" mass="20056">NKNQANNWYTADLANMKNKILFLNDLCKFSENADLKHIFHNLKKTYKQAVGEAKLSYNASKIEGSINKCKVAWNLIKENCSRDTVKSHISISSDSFNNYFIDSVRKIKEGIGTSTMRTPKELVEEFVINPNTFEWKLVTHEEVLNAAKRLKPSDSCDIYYLSNSTLKLILPSMLQ</sequence>
<dbReference type="EMBL" id="GECZ01014436">
    <property type="protein sequence ID" value="JAS55333.1"/>
    <property type="molecule type" value="Transcribed_RNA"/>
</dbReference>
<name>A0A1B6FZ44_9HEMI</name>
<gene>
    <name evidence="1" type="ORF">g.47024</name>
</gene>
<organism evidence="1">
    <name type="scientific">Cuerna arida</name>
    <dbReference type="NCBI Taxonomy" id="1464854"/>
    <lineage>
        <taxon>Eukaryota</taxon>
        <taxon>Metazoa</taxon>
        <taxon>Ecdysozoa</taxon>
        <taxon>Arthropoda</taxon>
        <taxon>Hexapoda</taxon>
        <taxon>Insecta</taxon>
        <taxon>Pterygota</taxon>
        <taxon>Neoptera</taxon>
        <taxon>Paraneoptera</taxon>
        <taxon>Hemiptera</taxon>
        <taxon>Auchenorrhyncha</taxon>
        <taxon>Membracoidea</taxon>
        <taxon>Cicadellidae</taxon>
        <taxon>Cicadellinae</taxon>
        <taxon>Proconiini</taxon>
        <taxon>Cuerna</taxon>
    </lineage>
</organism>
<accession>A0A1B6FZ44</accession>
<reference evidence="1" key="1">
    <citation type="submission" date="2015-11" db="EMBL/GenBank/DDBJ databases">
        <title>De novo transcriptome assembly of four potential Pierce s Disease insect vectors from Arizona vineyards.</title>
        <authorList>
            <person name="Tassone E.E."/>
        </authorList>
    </citation>
    <scope>NUCLEOTIDE SEQUENCE</scope>
</reference>
<feature type="non-terminal residue" evidence="1">
    <location>
        <position position="1"/>
    </location>
</feature>
<evidence type="ECO:0000313" key="1">
    <source>
        <dbReference type="EMBL" id="JAS55333.1"/>
    </source>
</evidence>
<dbReference type="AlphaFoldDB" id="A0A1B6FZ44"/>
<feature type="non-terminal residue" evidence="1">
    <location>
        <position position="175"/>
    </location>
</feature>